<reference evidence="1" key="2">
    <citation type="submission" date="2020-09" db="EMBL/GenBank/DDBJ databases">
        <title>Reference genome assembly for Australian Ascochyta lentis isolate Al4.</title>
        <authorList>
            <person name="Lee R.C."/>
            <person name="Farfan-Caceres L.M."/>
            <person name="Debler J.W."/>
            <person name="Williams A.H."/>
            <person name="Henares B.M."/>
        </authorList>
    </citation>
    <scope>NUCLEOTIDE SEQUENCE</scope>
    <source>
        <strain evidence="1">Al4</strain>
    </source>
</reference>
<evidence type="ECO:0000313" key="1">
    <source>
        <dbReference type="EMBL" id="KAF9690787.1"/>
    </source>
</evidence>
<sequence>MSTPQKRLFHLFIPAFLLSTGLLGLLSPTTLASLFQMPVAPSTHAAGFVQCMGGRNLTFGLISAVFVRRGDWGAAATMAGFLAVDGVVDGWVAWGYAGFGAAVPHFLAAAGVPFLAVWMAE</sequence>
<protein>
    <recommendedName>
        <fullName evidence="3">DUF4267 domain-containing protein</fullName>
    </recommendedName>
</protein>
<name>A0A8H7MF21_9PLEO</name>
<dbReference type="Proteomes" id="UP000651452">
    <property type="component" value="Unassembled WGS sequence"/>
</dbReference>
<organism evidence="1 2">
    <name type="scientific">Ascochyta lentis</name>
    <dbReference type="NCBI Taxonomy" id="205686"/>
    <lineage>
        <taxon>Eukaryota</taxon>
        <taxon>Fungi</taxon>
        <taxon>Dikarya</taxon>
        <taxon>Ascomycota</taxon>
        <taxon>Pezizomycotina</taxon>
        <taxon>Dothideomycetes</taxon>
        <taxon>Pleosporomycetidae</taxon>
        <taxon>Pleosporales</taxon>
        <taxon>Pleosporineae</taxon>
        <taxon>Didymellaceae</taxon>
        <taxon>Ascochyta</taxon>
    </lineage>
</organism>
<evidence type="ECO:0000313" key="2">
    <source>
        <dbReference type="Proteomes" id="UP000651452"/>
    </source>
</evidence>
<dbReference type="EMBL" id="RZGK01000022">
    <property type="protein sequence ID" value="KAF9690787.1"/>
    <property type="molecule type" value="Genomic_DNA"/>
</dbReference>
<dbReference type="OrthoDB" id="3747005at2759"/>
<dbReference type="AlphaFoldDB" id="A0A8H7MF21"/>
<evidence type="ECO:0008006" key="3">
    <source>
        <dbReference type="Google" id="ProtNLM"/>
    </source>
</evidence>
<dbReference type="InterPro" id="IPR025363">
    <property type="entry name" value="DUF4267"/>
</dbReference>
<keyword evidence="2" id="KW-1185">Reference proteome</keyword>
<gene>
    <name evidence="1" type="ORF">EKO04_011135</name>
</gene>
<comment type="caution">
    <text evidence="1">The sequence shown here is derived from an EMBL/GenBank/DDBJ whole genome shotgun (WGS) entry which is preliminary data.</text>
</comment>
<reference evidence="1" key="1">
    <citation type="submission" date="2018-12" db="EMBL/GenBank/DDBJ databases">
        <authorList>
            <person name="Syme R.A."/>
            <person name="Farfan-Caceres L."/>
            <person name="Lichtenzveig J."/>
        </authorList>
    </citation>
    <scope>NUCLEOTIDE SEQUENCE</scope>
    <source>
        <strain evidence="1">Al4</strain>
    </source>
</reference>
<proteinExistence type="predicted"/>
<accession>A0A8H7MF21</accession>
<dbReference type="Pfam" id="PF14087">
    <property type="entry name" value="DUF4267"/>
    <property type="match status" value="1"/>
</dbReference>